<comment type="function">
    <text evidence="1 13">Transfers the gamma-phosphate of ATP to the 4'-position of a tetraacyldisaccharide 1-phosphate intermediate (termed DS-1-P) to form tetraacyldisaccharide 1,4'-bis-phosphate (lipid IVA).</text>
</comment>
<evidence type="ECO:0000256" key="9">
    <source>
        <dbReference type="ARBA" id="ARBA00022777"/>
    </source>
</evidence>
<keyword evidence="8 13" id="KW-0547">Nucleotide-binding</keyword>
<dbReference type="GO" id="GO:0005886">
    <property type="term" value="C:plasma membrane"/>
    <property type="evidence" value="ECO:0007669"/>
    <property type="project" value="TreeGrafter"/>
</dbReference>
<dbReference type="GO" id="GO:0005524">
    <property type="term" value="F:ATP binding"/>
    <property type="evidence" value="ECO:0007669"/>
    <property type="project" value="UniProtKB-UniRule"/>
</dbReference>
<dbReference type="GO" id="GO:0009029">
    <property type="term" value="F:lipid-A 4'-kinase activity"/>
    <property type="evidence" value="ECO:0007669"/>
    <property type="project" value="UniProtKB-UniRule"/>
</dbReference>
<evidence type="ECO:0000256" key="5">
    <source>
        <dbReference type="ARBA" id="ARBA00022516"/>
    </source>
</evidence>
<dbReference type="InterPro" id="IPR003758">
    <property type="entry name" value="LpxK"/>
</dbReference>
<sequence length="341" mass="36448">MKAPAFWWTAPTTASTLLSPLGFLYGLVAARNLRKGKRAALPVPVLCVGNLTVGGAGKTPTAIALAEAAKTLGRKPGFISRGYKRRGRKPLLVDPETHKAAAVGDEPLLLAEIAPTAVCSNRKKAADLLIEKAGCDLVILDDGFQSAQLASDYALLVVDARRGLGNWEVFPAGPLRAPLKAQFNHLSAILLVGSGDAGAAVVSEAARSNHAVHRAHLVAKDGDRLRGMRVLAFAGIGDPQKFVESLKRCGADVERSRAFPDHHRYTSANIAALSAEAWKSGLQLVTTAKDAARLRTGDEAAQLFLQECEVLEVALRFEGETTARSIVKRTLAEFHRHRYGV</sequence>
<evidence type="ECO:0000256" key="3">
    <source>
        <dbReference type="ARBA" id="ARBA00012071"/>
    </source>
</evidence>
<name>Q0G3U7_9HYPH</name>
<dbReference type="PANTHER" id="PTHR42724">
    <property type="entry name" value="TETRAACYLDISACCHARIDE 4'-KINASE"/>
    <property type="match status" value="1"/>
</dbReference>
<accession>Q0G3U7</accession>
<dbReference type="Pfam" id="PF02606">
    <property type="entry name" value="LpxK"/>
    <property type="match status" value="1"/>
</dbReference>
<evidence type="ECO:0000256" key="11">
    <source>
        <dbReference type="ARBA" id="ARBA00023098"/>
    </source>
</evidence>
<keyword evidence="14" id="KW-1133">Transmembrane helix</keyword>
<evidence type="ECO:0000256" key="14">
    <source>
        <dbReference type="SAM" id="Phobius"/>
    </source>
</evidence>
<dbReference type="InterPro" id="IPR027417">
    <property type="entry name" value="P-loop_NTPase"/>
</dbReference>
<dbReference type="HAMAP" id="MF_00409">
    <property type="entry name" value="LpxK"/>
    <property type="match status" value="1"/>
</dbReference>
<dbReference type="HOGENOM" id="CLU_038816_0_0_5"/>
<dbReference type="AlphaFoldDB" id="Q0G3U7"/>
<evidence type="ECO:0000256" key="10">
    <source>
        <dbReference type="ARBA" id="ARBA00022840"/>
    </source>
</evidence>
<evidence type="ECO:0000256" key="8">
    <source>
        <dbReference type="ARBA" id="ARBA00022741"/>
    </source>
</evidence>
<dbReference type="SUPFAM" id="SSF52540">
    <property type="entry name" value="P-loop containing nucleoside triphosphate hydrolases"/>
    <property type="match status" value="1"/>
</dbReference>
<dbReference type="PANTHER" id="PTHR42724:SF1">
    <property type="entry name" value="TETRAACYLDISACCHARIDE 4'-KINASE, MITOCHONDRIAL-RELATED"/>
    <property type="match status" value="1"/>
</dbReference>
<evidence type="ECO:0000256" key="12">
    <source>
        <dbReference type="ARBA" id="ARBA00029757"/>
    </source>
</evidence>
<keyword evidence="16" id="KW-1185">Reference proteome</keyword>
<dbReference type="NCBIfam" id="TIGR00682">
    <property type="entry name" value="lpxK"/>
    <property type="match status" value="1"/>
</dbReference>
<dbReference type="Proteomes" id="UP000004310">
    <property type="component" value="Unassembled WGS sequence"/>
</dbReference>
<evidence type="ECO:0000256" key="1">
    <source>
        <dbReference type="ARBA" id="ARBA00002274"/>
    </source>
</evidence>
<dbReference type="EMBL" id="AATP01000002">
    <property type="protein sequence ID" value="EAU41734.1"/>
    <property type="molecule type" value="Genomic_DNA"/>
</dbReference>
<dbReference type="GO" id="GO:0009245">
    <property type="term" value="P:lipid A biosynthetic process"/>
    <property type="evidence" value="ECO:0007669"/>
    <property type="project" value="UniProtKB-UniRule"/>
</dbReference>
<comment type="caution">
    <text evidence="15">The sequence shown here is derived from an EMBL/GenBank/DDBJ whole genome shotgun (WGS) entry which is preliminary data.</text>
</comment>
<dbReference type="eggNOG" id="COG1663">
    <property type="taxonomic scope" value="Bacteria"/>
</dbReference>
<evidence type="ECO:0000256" key="13">
    <source>
        <dbReference type="HAMAP-Rule" id="MF_00409"/>
    </source>
</evidence>
<dbReference type="GO" id="GO:0009244">
    <property type="term" value="P:lipopolysaccharide core region biosynthetic process"/>
    <property type="evidence" value="ECO:0007669"/>
    <property type="project" value="TreeGrafter"/>
</dbReference>
<dbReference type="UniPathway" id="UPA00359">
    <property type="reaction ID" value="UER00482"/>
</dbReference>
<keyword evidence="11 13" id="KW-0443">Lipid metabolism</keyword>
<comment type="catalytic activity">
    <reaction evidence="13">
        <text>a lipid A disaccharide + ATP = a lipid IVA + ADP + H(+)</text>
        <dbReference type="Rhea" id="RHEA:67840"/>
        <dbReference type="ChEBI" id="CHEBI:15378"/>
        <dbReference type="ChEBI" id="CHEBI:30616"/>
        <dbReference type="ChEBI" id="CHEBI:176343"/>
        <dbReference type="ChEBI" id="CHEBI:176425"/>
        <dbReference type="ChEBI" id="CHEBI:456216"/>
        <dbReference type="EC" id="2.7.1.130"/>
    </reaction>
</comment>
<protein>
    <recommendedName>
        <fullName evidence="4 13">Tetraacyldisaccharide 4'-kinase</fullName>
        <ecNumber evidence="3 13">2.7.1.130</ecNumber>
    </recommendedName>
    <alternativeName>
        <fullName evidence="12 13">Lipid A 4'-kinase</fullName>
    </alternativeName>
</protein>
<dbReference type="STRING" id="217511.GCA_001463845_02908"/>
<keyword evidence="6 13" id="KW-0441">Lipid A biosynthesis</keyword>
<keyword evidence="5 13" id="KW-0444">Lipid biosynthesis</keyword>
<keyword evidence="7 13" id="KW-0808">Transferase</keyword>
<gene>
    <name evidence="13" type="primary">lpxK</name>
    <name evidence="15" type="ORF">FP2506_14914</name>
</gene>
<keyword evidence="14" id="KW-0812">Transmembrane</keyword>
<keyword evidence="9 13" id="KW-0418">Kinase</keyword>
<organism evidence="15 16">
    <name type="scientific">Fulvimarina pelagi HTCC2506</name>
    <dbReference type="NCBI Taxonomy" id="314231"/>
    <lineage>
        <taxon>Bacteria</taxon>
        <taxon>Pseudomonadati</taxon>
        <taxon>Pseudomonadota</taxon>
        <taxon>Alphaproteobacteria</taxon>
        <taxon>Hyphomicrobiales</taxon>
        <taxon>Aurantimonadaceae</taxon>
        <taxon>Fulvimarina</taxon>
    </lineage>
</organism>
<evidence type="ECO:0000256" key="7">
    <source>
        <dbReference type="ARBA" id="ARBA00022679"/>
    </source>
</evidence>
<comment type="pathway">
    <text evidence="2 13">Glycolipid biosynthesis; lipid IV(A) biosynthesis; lipid IV(A) from (3R)-3-hydroxytetradecanoyl-[acyl-carrier-protein] and UDP-N-acetyl-alpha-D-glucosamine: step 6/6.</text>
</comment>
<evidence type="ECO:0000313" key="15">
    <source>
        <dbReference type="EMBL" id="EAU41734.1"/>
    </source>
</evidence>
<dbReference type="RefSeq" id="WP_007068107.1">
    <property type="nucleotide sequence ID" value="NZ_DS022272.1"/>
</dbReference>
<reference evidence="15 16" key="1">
    <citation type="journal article" date="2010" name="J. Bacteriol.">
        <title>Genome sequence of Fulvimarina pelagi HTCC2506T, a Mn(II)-oxidizing alphaproteobacterium possessing an aerobic anoxygenic photosynthetic gene cluster and Xanthorhodopsin.</title>
        <authorList>
            <person name="Kang I."/>
            <person name="Oh H.M."/>
            <person name="Lim S.I."/>
            <person name="Ferriera S."/>
            <person name="Giovannoni S.J."/>
            <person name="Cho J.C."/>
        </authorList>
    </citation>
    <scope>NUCLEOTIDE SEQUENCE [LARGE SCALE GENOMIC DNA]</scope>
    <source>
        <strain evidence="15 16">HTCC2506</strain>
    </source>
</reference>
<evidence type="ECO:0000256" key="4">
    <source>
        <dbReference type="ARBA" id="ARBA00016436"/>
    </source>
</evidence>
<feature type="transmembrane region" description="Helical" evidence="14">
    <location>
        <begin position="6"/>
        <end position="28"/>
    </location>
</feature>
<feature type="binding site" evidence="13">
    <location>
        <begin position="52"/>
        <end position="59"/>
    </location>
    <ligand>
        <name>ATP</name>
        <dbReference type="ChEBI" id="CHEBI:30616"/>
    </ligand>
</feature>
<evidence type="ECO:0000313" key="16">
    <source>
        <dbReference type="Proteomes" id="UP000004310"/>
    </source>
</evidence>
<dbReference type="EC" id="2.7.1.130" evidence="3 13"/>
<keyword evidence="10 13" id="KW-0067">ATP-binding</keyword>
<evidence type="ECO:0000256" key="6">
    <source>
        <dbReference type="ARBA" id="ARBA00022556"/>
    </source>
</evidence>
<proteinExistence type="inferred from homology"/>
<keyword evidence="14" id="KW-0472">Membrane</keyword>
<comment type="similarity">
    <text evidence="13">Belongs to the LpxK family.</text>
</comment>
<evidence type="ECO:0000256" key="2">
    <source>
        <dbReference type="ARBA" id="ARBA00004870"/>
    </source>
</evidence>